<dbReference type="GO" id="GO:0030544">
    <property type="term" value="F:Hsp70 protein binding"/>
    <property type="evidence" value="ECO:0007669"/>
    <property type="project" value="InterPro"/>
</dbReference>
<reference evidence="4 5" key="1">
    <citation type="submission" date="2018-10" db="EMBL/GenBank/DDBJ databases">
        <authorList>
            <consortium name="Pathogen Informatics"/>
        </authorList>
    </citation>
    <scope>NUCLEOTIDE SEQUENCE [LARGE SCALE GENOMIC DNA]</scope>
</reference>
<dbReference type="Proteomes" id="UP000267029">
    <property type="component" value="Unassembled WGS sequence"/>
</dbReference>
<dbReference type="EMBL" id="UXSR01000028">
    <property type="protein sequence ID" value="VDD74344.1"/>
    <property type="molecule type" value="Genomic_DNA"/>
</dbReference>
<accession>A0A0R3U1S7</accession>
<feature type="domain" description="J" evidence="3">
    <location>
        <begin position="5"/>
        <end position="71"/>
    </location>
</feature>
<evidence type="ECO:0000259" key="3">
    <source>
        <dbReference type="PROSITE" id="PS50076"/>
    </source>
</evidence>
<dbReference type="SUPFAM" id="SSF46565">
    <property type="entry name" value="Chaperone J-domain"/>
    <property type="match status" value="1"/>
</dbReference>
<dbReference type="FunFam" id="1.10.287.110:FF:000034">
    <property type="entry name" value="Chaperone protein DnaJ"/>
    <property type="match status" value="1"/>
</dbReference>
<dbReference type="InterPro" id="IPR001623">
    <property type="entry name" value="DnaJ_domain"/>
</dbReference>
<dbReference type="PANTHER" id="PTHR45168">
    <property type="entry name" value="DNAJ HOMOLOG SUBFAMILY B MEMBER 2"/>
    <property type="match status" value="1"/>
</dbReference>
<dbReference type="SMART" id="SM00271">
    <property type="entry name" value="DnaJ"/>
    <property type="match status" value="1"/>
</dbReference>
<evidence type="ECO:0000313" key="4">
    <source>
        <dbReference type="EMBL" id="VDD74344.1"/>
    </source>
</evidence>
<dbReference type="PANTHER" id="PTHR45168:SF3">
    <property type="entry name" value="DNAJ HEAT SHOCK PROTEIN FAMILY (HSP40) MEMBER B2"/>
    <property type="match status" value="1"/>
</dbReference>
<dbReference type="InterPro" id="IPR043183">
    <property type="entry name" value="DNJB2/6-like"/>
</dbReference>
<dbReference type="InterPro" id="IPR018253">
    <property type="entry name" value="DnaJ_domain_CS"/>
</dbReference>
<sequence>MEELDYYSVLKVDRNADGETIKKAYRKLALKWHPDKNPDNKEEAERRFKLVSEAYEVLSDPQKRRIYDVHGKEGLSNGGPSPSNFSGYDAFSSFHFTDPFELFAEVFGASVFDLFGTGFSVHEPHGHSRVHRSHGSTRAHNRRQHNPYEPSRRQTVPSHHSNDLMSGMGFGGGLFGNFFGGLLGSPFGGMDGFSSVTSFSNGGFGGGHSRSVSSSTRIVNGQTIRTTTVRENNVETITEEVNGRVVRTETRQCQGNPSSIYLSF</sequence>
<name>A0A0R3U1S7_MESCO</name>
<dbReference type="PROSITE" id="PS50076">
    <property type="entry name" value="DNAJ_2"/>
    <property type="match status" value="1"/>
</dbReference>
<keyword evidence="1" id="KW-0143">Chaperone</keyword>
<dbReference type="GO" id="GO:0051082">
    <property type="term" value="F:unfolded protein binding"/>
    <property type="evidence" value="ECO:0007669"/>
    <property type="project" value="InterPro"/>
</dbReference>
<feature type="compositionally biased region" description="Basic residues" evidence="2">
    <location>
        <begin position="127"/>
        <end position="145"/>
    </location>
</feature>
<dbReference type="STRING" id="53468.A0A0R3U1S7"/>
<feature type="region of interest" description="Disordered" evidence="2">
    <location>
        <begin position="124"/>
        <end position="162"/>
    </location>
</feature>
<dbReference type="InterPro" id="IPR036869">
    <property type="entry name" value="J_dom_sf"/>
</dbReference>
<dbReference type="Gene3D" id="1.10.287.110">
    <property type="entry name" value="DnaJ domain"/>
    <property type="match status" value="1"/>
</dbReference>
<gene>
    <name evidence="4" type="ORF">MCOS_LOCUS347</name>
</gene>
<dbReference type="CDD" id="cd06257">
    <property type="entry name" value="DnaJ"/>
    <property type="match status" value="1"/>
</dbReference>
<organism evidence="4 5">
    <name type="scientific">Mesocestoides corti</name>
    <name type="common">Flatworm</name>
    <dbReference type="NCBI Taxonomy" id="53468"/>
    <lineage>
        <taxon>Eukaryota</taxon>
        <taxon>Metazoa</taxon>
        <taxon>Spiralia</taxon>
        <taxon>Lophotrochozoa</taxon>
        <taxon>Platyhelminthes</taxon>
        <taxon>Cestoda</taxon>
        <taxon>Eucestoda</taxon>
        <taxon>Cyclophyllidea</taxon>
        <taxon>Mesocestoididae</taxon>
        <taxon>Mesocestoides</taxon>
    </lineage>
</organism>
<dbReference type="Pfam" id="PF00226">
    <property type="entry name" value="DnaJ"/>
    <property type="match status" value="1"/>
</dbReference>
<keyword evidence="5" id="KW-1185">Reference proteome</keyword>
<dbReference type="OrthoDB" id="10250354at2759"/>
<protein>
    <recommendedName>
        <fullName evidence="3">J domain-containing protein</fullName>
    </recommendedName>
</protein>
<evidence type="ECO:0000313" key="5">
    <source>
        <dbReference type="Proteomes" id="UP000267029"/>
    </source>
</evidence>
<dbReference type="AlphaFoldDB" id="A0A0R3U1S7"/>
<dbReference type="PRINTS" id="PR00625">
    <property type="entry name" value="JDOMAIN"/>
</dbReference>
<dbReference type="PROSITE" id="PS00636">
    <property type="entry name" value="DNAJ_1"/>
    <property type="match status" value="1"/>
</dbReference>
<evidence type="ECO:0000256" key="2">
    <source>
        <dbReference type="SAM" id="MobiDB-lite"/>
    </source>
</evidence>
<proteinExistence type="predicted"/>
<evidence type="ECO:0000256" key="1">
    <source>
        <dbReference type="ARBA" id="ARBA00023186"/>
    </source>
</evidence>